<sequence>MKILAVANQKGGVGKSTIATNLAMALALTGARTLLVDADYQANSTAAFDVTPDPSHTLSAWLPRYGRAPTLHRHPTMPTLAILPAFITMADDEWEAIETRVDPLSLAAPLRTTYATDYDWMIIDCPPALASFWARVALLAAHRILIPITPGPFPLIGFRQLFNRIDYIRHHALNPSLRVLGVVANMVDVRTMFGRDVRALLTSITSDAMIFRTEIPVAASLVNAQGRGHTILDDDPQNRVAYTFVALLEEVLDRWDKPNDLMPGTN</sequence>
<dbReference type="Gene3D" id="3.40.50.300">
    <property type="entry name" value="P-loop containing nucleotide triphosphate hydrolases"/>
    <property type="match status" value="1"/>
</dbReference>
<evidence type="ECO:0000313" key="2">
    <source>
        <dbReference type="EMBL" id="AEP14320.1"/>
    </source>
</evidence>
<dbReference type="RefSeq" id="WP_014106983.1">
    <property type="nucleotide sequence ID" value="NC_016040.1"/>
</dbReference>
<evidence type="ECO:0000259" key="1">
    <source>
        <dbReference type="Pfam" id="PF13614"/>
    </source>
</evidence>
<dbReference type="AlphaFoldDB" id="G5CJ43"/>
<dbReference type="CDD" id="cd02042">
    <property type="entry name" value="ParAB_family"/>
    <property type="match status" value="1"/>
</dbReference>
<gene>
    <name evidence="2" type="primary">orfY5</name>
</gene>
<dbReference type="SUPFAM" id="SSF52540">
    <property type="entry name" value="P-loop containing nucleoside triphosphate hydrolases"/>
    <property type="match status" value="1"/>
</dbReference>
<dbReference type="EMBL" id="JN119830">
    <property type="protein sequence ID" value="AEP14320.1"/>
    <property type="molecule type" value="Genomic_DNA"/>
</dbReference>
<dbReference type="InterPro" id="IPR050678">
    <property type="entry name" value="DNA_Partitioning_ATPase"/>
</dbReference>
<feature type="domain" description="AAA" evidence="1">
    <location>
        <begin position="1"/>
        <end position="178"/>
    </location>
</feature>
<name>G5CJ43_9FIRM</name>
<organism evidence="2">
    <name type="scientific">Sulfobacillus thermotolerans</name>
    <dbReference type="NCBI Taxonomy" id="338644"/>
    <lineage>
        <taxon>Bacteria</taxon>
        <taxon>Bacillati</taxon>
        <taxon>Bacillota</taxon>
        <taxon>Clostridia</taxon>
        <taxon>Eubacteriales</taxon>
        <taxon>Clostridiales Family XVII. Incertae Sedis</taxon>
        <taxon>Sulfobacillus</taxon>
    </lineage>
</organism>
<accession>G5CJ43</accession>
<dbReference type="Pfam" id="PF13614">
    <property type="entry name" value="AAA_31"/>
    <property type="match status" value="1"/>
</dbReference>
<reference evidence="2" key="1">
    <citation type="journal article" date="2011" name="Appl. Environ. Microbiol.">
        <title>Two Large, Related, Cryptic Plasmids from Geographically Distinct Isolates of Sulfobacillus thermotolerans.</title>
        <authorList>
            <person name="Deane S.M."/>
            <person name="Rawlings D.E."/>
        </authorList>
    </citation>
    <scope>NUCLEOTIDE SEQUENCE</scope>
    <source>
        <strain evidence="2">Y0017</strain>
        <plasmid evidence="2">pY0017</plasmid>
    </source>
</reference>
<keyword evidence="2" id="KW-0614">Plasmid</keyword>
<dbReference type="InterPro" id="IPR027417">
    <property type="entry name" value="P-loop_NTPase"/>
</dbReference>
<protein>
    <submittedName>
        <fullName evidence="2">ParA-like protein</fullName>
    </submittedName>
</protein>
<proteinExistence type="predicted"/>
<dbReference type="PANTHER" id="PTHR13696">
    <property type="entry name" value="P-LOOP CONTAINING NUCLEOSIDE TRIPHOSPHATE HYDROLASE"/>
    <property type="match status" value="1"/>
</dbReference>
<geneLocation type="plasmid" evidence="2">
    <name>pY0017</name>
</geneLocation>
<dbReference type="PANTHER" id="PTHR13696:SF52">
    <property type="entry name" value="PARA FAMILY PROTEIN CT_582"/>
    <property type="match status" value="1"/>
</dbReference>
<dbReference type="InterPro" id="IPR025669">
    <property type="entry name" value="AAA_dom"/>
</dbReference>